<comment type="function">
    <text evidence="18">Acts as a Baeyer-Villiger monooxygenase on a broad range of substrates. Catalyzes the insertion of an oxygen atom into a carbon-carbon bond adjacent to a carbonyl, which converts ketones to esters. Active on diverse carbonyl compounds, whereas soft nucleophiles are mostly non- or poorly reactive. In contrast with other forms of FMO it is non- or poorly active on 'classical' substrates such as drugs, pesticides, and dietary components containing soft nucleophilic heteroatoms. Able to oxidize drug molecules bearing a carbonyl group on an aliphatic chain, such as nabumetone and pentoxifylline. Also, in the absence of substrates, shows slow but yet significant NADPH oxidase activity. Acts as a positive modulator of cholesterol biosynthesis as well as glucose homeostasis, promoting metabolic aging via pleiotropic effects.</text>
</comment>
<dbReference type="Pfam" id="PF00743">
    <property type="entry name" value="FMO-like"/>
    <property type="match status" value="1"/>
</dbReference>
<keyword evidence="17 33" id="KW-0472">Membrane</keyword>
<dbReference type="GO" id="GO:0016174">
    <property type="term" value="F:NAD(P)H oxidase H2O2-forming activity"/>
    <property type="evidence" value="ECO:0007669"/>
    <property type="project" value="UniProtKB-EC"/>
</dbReference>
<comment type="catalytic activity">
    <reaction evidence="22">
        <text>heptan-2-one + NADPH + O2 + H(+) = pentyl acetate + NADP(+) + H2O</text>
        <dbReference type="Rhea" id="RHEA:54836"/>
        <dbReference type="ChEBI" id="CHEBI:5672"/>
        <dbReference type="ChEBI" id="CHEBI:15377"/>
        <dbReference type="ChEBI" id="CHEBI:15378"/>
        <dbReference type="ChEBI" id="CHEBI:15379"/>
        <dbReference type="ChEBI" id="CHEBI:57783"/>
        <dbReference type="ChEBI" id="CHEBI:58349"/>
        <dbReference type="ChEBI" id="CHEBI:87362"/>
    </reaction>
    <physiologicalReaction direction="left-to-right" evidence="22">
        <dbReference type="Rhea" id="RHEA:54837"/>
    </physiologicalReaction>
</comment>
<evidence type="ECO:0000256" key="28">
    <source>
        <dbReference type="ARBA" id="ARBA00048459"/>
    </source>
</evidence>
<dbReference type="GO" id="GO:0050660">
    <property type="term" value="F:flavin adenine dinucleotide binding"/>
    <property type="evidence" value="ECO:0007669"/>
    <property type="project" value="InterPro"/>
</dbReference>
<evidence type="ECO:0000256" key="24">
    <source>
        <dbReference type="ARBA" id="ARBA00047864"/>
    </source>
</evidence>
<comment type="catalytic activity">
    <reaction evidence="28">
        <text>octan-3-one + NADPH + O2 + H(+) = ethyl hexanoate + NADP(+) + H2O</text>
        <dbReference type="Rhea" id="RHEA:54856"/>
        <dbReference type="ChEBI" id="CHEBI:15377"/>
        <dbReference type="ChEBI" id="CHEBI:15378"/>
        <dbReference type="ChEBI" id="CHEBI:15379"/>
        <dbReference type="ChEBI" id="CHEBI:57783"/>
        <dbReference type="ChEBI" id="CHEBI:58349"/>
        <dbReference type="ChEBI" id="CHEBI:80946"/>
        <dbReference type="ChEBI" id="CHEBI:86055"/>
    </reaction>
    <physiologicalReaction direction="left-to-right" evidence="28">
        <dbReference type="Rhea" id="RHEA:54857"/>
    </physiologicalReaction>
</comment>
<dbReference type="PRINTS" id="PR01125">
    <property type="entry name" value="FMOXYGENASE5"/>
</dbReference>
<keyword evidence="13 35" id="KW-1133">Transmembrane helix</keyword>
<dbReference type="FunFam" id="3.50.50.60:FF:000159">
    <property type="entry name" value="Dimethylaniline monooxygenase [N-oxide-forming]"/>
    <property type="match status" value="1"/>
</dbReference>
<keyword evidence="12 33" id="KW-0521">NADP</keyword>
<dbReference type="PRINTS" id="PR00370">
    <property type="entry name" value="FMOXYGENASE"/>
</dbReference>
<evidence type="ECO:0000256" key="16">
    <source>
        <dbReference type="ARBA" id="ARBA00023098"/>
    </source>
</evidence>
<dbReference type="InterPro" id="IPR020946">
    <property type="entry name" value="Flavin_mOase-like"/>
</dbReference>
<dbReference type="Proteomes" id="UP000035680">
    <property type="component" value="Unassembled WGS sequence"/>
</dbReference>
<comment type="catalytic activity">
    <reaction evidence="23">
        <text>sulcatone + NADPH + O2 + H(+) = 4-methylpent-3-en-1-yl acetate + NADP(+) + H2O</text>
        <dbReference type="Rhea" id="RHEA:54864"/>
        <dbReference type="ChEBI" id="CHEBI:15377"/>
        <dbReference type="ChEBI" id="CHEBI:15378"/>
        <dbReference type="ChEBI" id="CHEBI:15379"/>
        <dbReference type="ChEBI" id="CHEBI:16310"/>
        <dbReference type="ChEBI" id="CHEBI:57783"/>
        <dbReference type="ChEBI" id="CHEBI:58349"/>
        <dbReference type="ChEBI" id="CHEBI:138373"/>
    </reaction>
    <physiologicalReaction direction="left-to-right" evidence="23">
        <dbReference type="Rhea" id="RHEA:54865"/>
    </physiologicalReaction>
</comment>
<evidence type="ECO:0000256" key="29">
    <source>
        <dbReference type="ARBA" id="ARBA00048989"/>
    </source>
</evidence>
<evidence type="ECO:0000256" key="30">
    <source>
        <dbReference type="ARBA" id="ARBA00048990"/>
    </source>
</evidence>
<dbReference type="GO" id="GO:0050661">
    <property type="term" value="F:NADP binding"/>
    <property type="evidence" value="ECO:0007669"/>
    <property type="project" value="InterPro"/>
</dbReference>
<evidence type="ECO:0000256" key="17">
    <source>
        <dbReference type="ARBA" id="ARBA00023136"/>
    </source>
</evidence>
<evidence type="ECO:0000256" key="32">
    <source>
        <dbReference type="ARBA" id="ARBA00049475"/>
    </source>
</evidence>
<keyword evidence="5" id="KW-0488">Methylation</keyword>
<evidence type="ECO:0000256" key="2">
    <source>
        <dbReference type="ARBA" id="ARBA00004389"/>
    </source>
</evidence>
<evidence type="ECO:0000256" key="4">
    <source>
        <dbReference type="ARBA" id="ARBA00009183"/>
    </source>
</evidence>
<evidence type="ECO:0000256" key="33">
    <source>
        <dbReference type="PIRNR" id="PIRNR000332"/>
    </source>
</evidence>
<evidence type="ECO:0000256" key="11">
    <source>
        <dbReference type="ARBA" id="ARBA00022848"/>
    </source>
</evidence>
<comment type="catalytic activity">
    <reaction evidence="24">
        <text>NADPH + O2 + H(+) = H2O2 + NADP(+)</text>
        <dbReference type="Rhea" id="RHEA:11260"/>
        <dbReference type="ChEBI" id="CHEBI:15378"/>
        <dbReference type="ChEBI" id="CHEBI:15379"/>
        <dbReference type="ChEBI" id="CHEBI:16240"/>
        <dbReference type="ChEBI" id="CHEBI:57783"/>
        <dbReference type="ChEBI" id="CHEBI:58349"/>
        <dbReference type="EC" id="1.6.3.1"/>
    </reaction>
    <physiologicalReaction direction="left-to-right" evidence="24">
        <dbReference type="Rhea" id="RHEA:11261"/>
    </physiologicalReaction>
</comment>
<accession>A0A0K0FPJ5</accession>
<dbReference type="GO" id="GO:0047822">
    <property type="term" value="F:hypotaurine monooxygenase activity"/>
    <property type="evidence" value="ECO:0007669"/>
    <property type="project" value="RHEA"/>
</dbReference>
<reference evidence="37" key="2">
    <citation type="submission" date="2015-08" db="UniProtKB">
        <authorList>
            <consortium name="WormBaseParasite"/>
        </authorList>
    </citation>
    <scope>IDENTIFICATION</scope>
</reference>
<evidence type="ECO:0000256" key="21">
    <source>
        <dbReference type="ARBA" id="ARBA00047426"/>
    </source>
</evidence>
<dbReference type="EC" id="1.-.-.-" evidence="34"/>
<comment type="catalytic activity">
    <reaction evidence="29">
        <text>(2E)-geranial + NADPH + O2 + H(+) = (1E)-2,6-dimethylhepta-1,5-dien-1-yl formate + NADP(+) + H2O</text>
        <dbReference type="Rhea" id="RHEA:54860"/>
        <dbReference type="ChEBI" id="CHEBI:15377"/>
        <dbReference type="ChEBI" id="CHEBI:15378"/>
        <dbReference type="ChEBI" id="CHEBI:15379"/>
        <dbReference type="ChEBI" id="CHEBI:16980"/>
        <dbReference type="ChEBI" id="CHEBI:57783"/>
        <dbReference type="ChEBI" id="CHEBI:58349"/>
        <dbReference type="ChEBI" id="CHEBI:138375"/>
    </reaction>
    <physiologicalReaction direction="left-to-right" evidence="29">
        <dbReference type="Rhea" id="RHEA:54861"/>
    </physiologicalReaction>
</comment>
<comment type="catalytic activity">
    <reaction evidence="20">
        <text>hypotaurine + NADH + O2 + H(+) = taurine + NAD(+) + H2O</text>
        <dbReference type="Rhea" id="RHEA:74111"/>
        <dbReference type="ChEBI" id="CHEBI:15377"/>
        <dbReference type="ChEBI" id="CHEBI:15378"/>
        <dbReference type="ChEBI" id="CHEBI:15379"/>
        <dbReference type="ChEBI" id="CHEBI:57540"/>
        <dbReference type="ChEBI" id="CHEBI:57853"/>
        <dbReference type="ChEBI" id="CHEBI:57945"/>
        <dbReference type="ChEBI" id="CHEBI:507393"/>
        <dbReference type="EC" id="1.14.13.8"/>
    </reaction>
    <physiologicalReaction direction="left-to-right" evidence="20">
        <dbReference type="Rhea" id="RHEA:74112"/>
    </physiologicalReaction>
</comment>
<proteinExistence type="inferred from homology"/>
<evidence type="ECO:0000256" key="7">
    <source>
        <dbReference type="ARBA" id="ARBA00022630"/>
    </source>
</evidence>
<dbReference type="GO" id="GO:0004499">
    <property type="term" value="F:N,N-dimethylaniline monooxygenase activity"/>
    <property type="evidence" value="ECO:0007669"/>
    <property type="project" value="UniProtKB-UniRule"/>
</dbReference>
<comment type="catalytic activity">
    <reaction evidence="21">
        <text>hexan-3-one + NADPH + O2 + H(+) = propyl propanoate + NADP(+) + H2O</text>
        <dbReference type="Rhea" id="RHEA:54848"/>
        <dbReference type="ChEBI" id="CHEBI:15377"/>
        <dbReference type="ChEBI" id="CHEBI:15378"/>
        <dbReference type="ChEBI" id="CHEBI:15379"/>
        <dbReference type="ChEBI" id="CHEBI:57783"/>
        <dbReference type="ChEBI" id="CHEBI:58349"/>
        <dbReference type="ChEBI" id="CHEBI:89828"/>
        <dbReference type="ChEBI" id="CHEBI:89891"/>
    </reaction>
    <physiologicalReaction direction="left-to-right" evidence="21">
        <dbReference type="Rhea" id="RHEA:54849"/>
    </physiologicalReaction>
</comment>
<evidence type="ECO:0000256" key="10">
    <source>
        <dbReference type="ARBA" id="ARBA00022827"/>
    </source>
</evidence>
<comment type="catalytic activity">
    <reaction evidence="27">
        <text>trimethylamine + NADPH + O2 = trimethylamine N-oxide + NADP(+) + H2O</text>
        <dbReference type="Rhea" id="RHEA:31979"/>
        <dbReference type="ChEBI" id="CHEBI:15377"/>
        <dbReference type="ChEBI" id="CHEBI:15379"/>
        <dbReference type="ChEBI" id="CHEBI:15724"/>
        <dbReference type="ChEBI" id="CHEBI:57783"/>
        <dbReference type="ChEBI" id="CHEBI:58349"/>
        <dbReference type="ChEBI" id="CHEBI:58389"/>
        <dbReference type="EC" id="1.14.13.148"/>
    </reaction>
    <physiologicalReaction direction="left-to-right" evidence="27">
        <dbReference type="Rhea" id="RHEA:31980"/>
    </physiologicalReaction>
</comment>
<evidence type="ECO:0000256" key="6">
    <source>
        <dbReference type="ARBA" id="ARBA00022553"/>
    </source>
</evidence>
<organism evidence="36 37">
    <name type="scientific">Strongyloides venezuelensis</name>
    <name type="common">Threadworm</name>
    <dbReference type="NCBI Taxonomy" id="75913"/>
    <lineage>
        <taxon>Eukaryota</taxon>
        <taxon>Metazoa</taxon>
        <taxon>Ecdysozoa</taxon>
        <taxon>Nematoda</taxon>
        <taxon>Chromadorea</taxon>
        <taxon>Rhabditida</taxon>
        <taxon>Tylenchina</taxon>
        <taxon>Panagrolaimomorpha</taxon>
        <taxon>Strongyloidoidea</taxon>
        <taxon>Strongyloididae</taxon>
        <taxon>Strongyloides</taxon>
    </lineage>
</organism>
<evidence type="ECO:0000256" key="26">
    <source>
        <dbReference type="ARBA" id="ARBA00048041"/>
    </source>
</evidence>
<evidence type="ECO:0000256" key="14">
    <source>
        <dbReference type="ARBA" id="ARBA00023002"/>
    </source>
</evidence>
<dbReference type="InterPro" id="IPR050346">
    <property type="entry name" value="FMO-like"/>
</dbReference>
<comment type="catalytic activity">
    <reaction evidence="25">
        <text>hexan-3-one + NADPH + O2 + H(+) = ethyl butanoate + NADP(+) + H2O</text>
        <dbReference type="Rhea" id="RHEA:54844"/>
        <dbReference type="ChEBI" id="CHEBI:15377"/>
        <dbReference type="ChEBI" id="CHEBI:15378"/>
        <dbReference type="ChEBI" id="CHEBI:15379"/>
        <dbReference type="ChEBI" id="CHEBI:57783"/>
        <dbReference type="ChEBI" id="CHEBI:58349"/>
        <dbReference type="ChEBI" id="CHEBI:88764"/>
        <dbReference type="ChEBI" id="CHEBI:89891"/>
    </reaction>
    <physiologicalReaction direction="left-to-right" evidence="25">
        <dbReference type="Rhea" id="RHEA:54845"/>
    </physiologicalReaction>
</comment>
<keyword evidence="8 35" id="KW-0812">Transmembrane</keyword>
<feature type="transmembrane region" description="Helical" evidence="35">
    <location>
        <begin position="528"/>
        <end position="546"/>
    </location>
</feature>
<dbReference type="PANTHER" id="PTHR23023">
    <property type="entry name" value="DIMETHYLANILINE MONOOXYGENASE"/>
    <property type="match status" value="1"/>
</dbReference>
<dbReference type="SUPFAM" id="SSF51905">
    <property type="entry name" value="FAD/NAD(P)-binding domain"/>
    <property type="match status" value="2"/>
</dbReference>
<comment type="catalytic activity">
    <reaction evidence="31">
        <text>N,N-dimethylaniline + NADPH + O2 + H(+) = N,N-dimethylaniline N-oxide + NADP(+) + H2O</text>
        <dbReference type="Rhea" id="RHEA:24468"/>
        <dbReference type="ChEBI" id="CHEBI:15377"/>
        <dbReference type="ChEBI" id="CHEBI:15378"/>
        <dbReference type="ChEBI" id="CHEBI:15379"/>
        <dbReference type="ChEBI" id="CHEBI:16269"/>
        <dbReference type="ChEBI" id="CHEBI:17735"/>
        <dbReference type="ChEBI" id="CHEBI:57783"/>
        <dbReference type="ChEBI" id="CHEBI:58349"/>
        <dbReference type="EC" id="1.14.13.8"/>
    </reaction>
    <physiologicalReaction direction="left-to-right" evidence="31">
        <dbReference type="Rhea" id="RHEA:24469"/>
    </physiologicalReaction>
</comment>
<evidence type="ECO:0000256" key="34">
    <source>
        <dbReference type="RuleBase" id="RU361177"/>
    </source>
</evidence>
<dbReference type="GO" id="GO:0034899">
    <property type="term" value="F:trimethylamine monooxygenase activity"/>
    <property type="evidence" value="ECO:0007669"/>
    <property type="project" value="UniProtKB-EC"/>
</dbReference>
<protein>
    <recommendedName>
        <fullName evidence="34">Flavin-containing monooxygenase</fullName>
        <ecNumber evidence="34">1.-.-.-</ecNumber>
    </recommendedName>
</protein>
<dbReference type="InterPro" id="IPR002257">
    <property type="entry name" value="Flavin_mOase_5"/>
</dbReference>
<dbReference type="PIRSF" id="PIRSF000332">
    <property type="entry name" value="FMO"/>
    <property type="match status" value="1"/>
</dbReference>
<evidence type="ECO:0000256" key="20">
    <source>
        <dbReference type="ARBA" id="ARBA00047338"/>
    </source>
</evidence>
<evidence type="ECO:0000256" key="31">
    <source>
        <dbReference type="ARBA" id="ARBA00049443"/>
    </source>
</evidence>
<dbReference type="GO" id="GO:0006629">
    <property type="term" value="P:lipid metabolic process"/>
    <property type="evidence" value="ECO:0007669"/>
    <property type="project" value="UniProtKB-KW"/>
</dbReference>
<dbReference type="InterPro" id="IPR036188">
    <property type="entry name" value="FAD/NAD-bd_sf"/>
</dbReference>
<evidence type="ECO:0000256" key="15">
    <source>
        <dbReference type="ARBA" id="ARBA00023033"/>
    </source>
</evidence>
<evidence type="ECO:0000256" key="27">
    <source>
        <dbReference type="ARBA" id="ARBA00048088"/>
    </source>
</evidence>
<evidence type="ECO:0000256" key="1">
    <source>
        <dbReference type="ARBA" id="ARBA00001974"/>
    </source>
</evidence>
<evidence type="ECO:0000256" key="23">
    <source>
        <dbReference type="ARBA" id="ARBA00047855"/>
    </source>
</evidence>
<evidence type="ECO:0000256" key="18">
    <source>
        <dbReference type="ARBA" id="ARBA00045722"/>
    </source>
</evidence>
<comment type="catalytic activity">
    <reaction evidence="26">
        <text>hypotaurine + NADPH + O2 + H(+) = taurine + NADP(+) + H2O</text>
        <dbReference type="Rhea" id="RHEA:69819"/>
        <dbReference type="ChEBI" id="CHEBI:15377"/>
        <dbReference type="ChEBI" id="CHEBI:15378"/>
        <dbReference type="ChEBI" id="CHEBI:15379"/>
        <dbReference type="ChEBI" id="CHEBI:57783"/>
        <dbReference type="ChEBI" id="CHEBI:57853"/>
        <dbReference type="ChEBI" id="CHEBI:58349"/>
        <dbReference type="ChEBI" id="CHEBI:507393"/>
        <dbReference type="EC" id="1.14.13.8"/>
    </reaction>
    <physiologicalReaction direction="left-to-right" evidence="26">
        <dbReference type="Rhea" id="RHEA:69820"/>
    </physiologicalReaction>
</comment>
<evidence type="ECO:0000256" key="5">
    <source>
        <dbReference type="ARBA" id="ARBA00022481"/>
    </source>
</evidence>
<dbReference type="GO" id="GO:0005789">
    <property type="term" value="C:endoplasmic reticulum membrane"/>
    <property type="evidence" value="ECO:0007669"/>
    <property type="project" value="UniProtKB-SubCell"/>
</dbReference>
<keyword evidence="10 33" id="KW-0274">FAD</keyword>
<name>A0A0K0FPJ5_STRVS</name>
<keyword evidence="16" id="KW-0443">Lipid metabolism</keyword>
<comment type="similarity">
    <text evidence="4 33 34">Belongs to the FMO family.</text>
</comment>
<evidence type="ECO:0000256" key="3">
    <source>
        <dbReference type="ARBA" id="ARBA00004524"/>
    </source>
</evidence>
<evidence type="ECO:0000256" key="8">
    <source>
        <dbReference type="ARBA" id="ARBA00022692"/>
    </source>
</evidence>
<sequence length="583" mass="67760">MMSIDNSKTRVCIIGAGVSGLPSIKSCLEEGFTVICYEKSDDIGGLWNYRHNSPPEEGMVMKSTIVNTSKEIMAYSDYPPPEEYPNFMHNKLVQEYLINYAKEFDLLKYIKFNIAVNKVELNPTGNNEHKTWKLTLSNGEIELFDKIMLCTGHHSKPQYPLNVKGLNKFNGKIMHAKEYRDYKGFEDKDIFIVGIGNSALDISVELAKIAKSVTISTRRGSWIFNRCSQGGMPYDILLMSRLYQQTMNTIPWTVANDFMEHRLQQRMDHDLYGLRPNHRFFQQHPTVNDALANHLLSGMITITEDVDFIEEDSIVVKNGKKFKCDVLILATGYTFSFPYLEPQDIIPINNHVVDLYKYIFPLNYPQLAVIGLIQPIGSIAPISELQSRVACQVFAKKITLPSKDDQMIDIDEKRRIMRRRYFESNKHTIQVDYIPYMDELAEMIGCKPQLKNYFWSDFKFFLRLYVGANVPYVYRLTGPHNWPGARKAIEDVSRRVKKPIKNRECRIRKHKRRGVLDEYFRYTSMKWIATYTVLILSTGVWVFCFGPTGINLLSYFIGVFIFLLIFSFMLLWFDIQYDMTTIF</sequence>
<evidence type="ECO:0000313" key="36">
    <source>
        <dbReference type="Proteomes" id="UP000035680"/>
    </source>
</evidence>
<comment type="subcellular location">
    <subcellularLocation>
        <location evidence="2">Endoplasmic reticulum membrane</location>
        <topology evidence="2">Single-pass membrane protein</topology>
    </subcellularLocation>
    <subcellularLocation>
        <location evidence="3">Microsome membrane</location>
    </subcellularLocation>
</comment>
<evidence type="ECO:0000256" key="13">
    <source>
        <dbReference type="ARBA" id="ARBA00022989"/>
    </source>
</evidence>
<dbReference type="Gene3D" id="3.50.50.60">
    <property type="entry name" value="FAD/NAD(P)-binding domain"/>
    <property type="match status" value="2"/>
</dbReference>
<evidence type="ECO:0000256" key="19">
    <source>
        <dbReference type="ARBA" id="ARBA00045957"/>
    </source>
</evidence>
<dbReference type="WBParaSite" id="SVE_1105200.1">
    <property type="protein sequence ID" value="SVE_1105200.1"/>
    <property type="gene ID" value="SVE_1105200"/>
</dbReference>
<keyword evidence="7 33" id="KW-0285">Flavoprotein</keyword>
<evidence type="ECO:0000256" key="25">
    <source>
        <dbReference type="ARBA" id="ARBA00047977"/>
    </source>
</evidence>
<comment type="catalytic activity">
    <reaction evidence="30">
        <text>heptan-4-one + NADPH + O2 + H(+) = propyl butanoate + NADP(+) + H2O</text>
        <dbReference type="Rhea" id="RHEA:54852"/>
        <dbReference type="ChEBI" id="CHEBI:15377"/>
        <dbReference type="ChEBI" id="CHEBI:15378"/>
        <dbReference type="ChEBI" id="CHEBI:15379"/>
        <dbReference type="ChEBI" id="CHEBI:57783"/>
        <dbReference type="ChEBI" id="CHEBI:58349"/>
        <dbReference type="ChEBI" id="CHEBI:89484"/>
        <dbReference type="ChEBI" id="CHEBI:89719"/>
    </reaction>
    <physiologicalReaction direction="left-to-right" evidence="30">
        <dbReference type="Rhea" id="RHEA:54853"/>
    </physiologicalReaction>
</comment>
<keyword evidence="36" id="KW-1185">Reference proteome</keyword>
<dbReference type="AlphaFoldDB" id="A0A0K0FPJ5"/>
<evidence type="ECO:0000256" key="35">
    <source>
        <dbReference type="SAM" id="Phobius"/>
    </source>
</evidence>
<keyword evidence="15 33" id="KW-0503">Monooxygenase</keyword>
<keyword evidence="6" id="KW-0597">Phosphoprotein</keyword>
<evidence type="ECO:0000256" key="12">
    <source>
        <dbReference type="ARBA" id="ARBA00022857"/>
    </source>
</evidence>
<keyword evidence="11" id="KW-0492">Microsome</keyword>
<evidence type="ECO:0000256" key="9">
    <source>
        <dbReference type="ARBA" id="ARBA00022824"/>
    </source>
</evidence>
<dbReference type="InterPro" id="IPR000960">
    <property type="entry name" value="Flavin_mOase"/>
</dbReference>
<feature type="transmembrane region" description="Helical" evidence="35">
    <location>
        <begin position="552"/>
        <end position="573"/>
    </location>
</feature>
<evidence type="ECO:0000313" key="37">
    <source>
        <dbReference type="WBParaSite" id="SVE_1105200.1"/>
    </source>
</evidence>
<comment type="function">
    <text evidence="19">Broad spectrum monooxygenase that catalyzes the oxygenation of a wide variety of nitrogen- and sulfur-containing compounds including xenobiotics. Catalyzes the S-oxygenation of hypotaurine to produce taurine, an organic osmolyte involved in cell volume regulation as well as a variety of cytoprotective and developmental processes. In vitro, catalyzes the N-oxygenation of trimethylamine (TMA) to produce trimethylamine N-oxide (TMAO) and could therefore participate to the detoxification of this compound that is generated by the action of gut microbiota from dietary precursors such as choline, choline containing compounds, betaine or L-carnitine.</text>
</comment>
<dbReference type="STRING" id="75913.A0A0K0FPJ5"/>
<reference evidence="36" key="1">
    <citation type="submission" date="2014-07" db="EMBL/GenBank/DDBJ databases">
        <authorList>
            <person name="Martin A.A"/>
            <person name="De Silva N."/>
        </authorList>
    </citation>
    <scope>NUCLEOTIDE SEQUENCE</scope>
</reference>
<keyword evidence="14 33" id="KW-0560">Oxidoreductase</keyword>
<comment type="catalytic activity">
    <reaction evidence="32">
        <text>octan-3-one + NADPH + O2 + H(+) = pentyl propanoate + NADP(+) + H2O</text>
        <dbReference type="Rhea" id="RHEA:54840"/>
        <dbReference type="ChEBI" id="CHEBI:15377"/>
        <dbReference type="ChEBI" id="CHEBI:15378"/>
        <dbReference type="ChEBI" id="CHEBI:15379"/>
        <dbReference type="ChEBI" id="CHEBI:57783"/>
        <dbReference type="ChEBI" id="CHEBI:58349"/>
        <dbReference type="ChEBI" id="CHEBI:80946"/>
        <dbReference type="ChEBI" id="CHEBI:87373"/>
    </reaction>
    <physiologicalReaction direction="left-to-right" evidence="32">
        <dbReference type="Rhea" id="RHEA:54841"/>
    </physiologicalReaction>
</comment>
<comment type="cofactor">
    <cofactor evidence="1 33 34">
        <name>FAD</name>
        <dbReference type="ChEBI" id="CHEBI:57692"/>
    </cofactor>
</comment>
<evidence type="ECO:0000256" key="22">
    <source>
        <dbReference type="ARBA" id="ARBA00047574"/>
    </source>
</evidence>
<keyword evidence="9 33" id="KW-0256">Endoplasmic reticulum</keyword>